<dbReference type="SUPFAM" id="SSF54909">
    <property type="entry name" value="Dimeric alpha+beta barrel"/>
    <property type="match status" value="1"/>
</dbReference>
<dbReference type="SUPFAM" id="SSF46785">
    <property type="entry name" value="Winged helix' DNA-binding domain"/>
    <property type="match status" value="2"/>
</dbReference>
<dbReference type="PROSITE" id="PS50956">
    <property type="entry name" value="HTH_ASNC_2"/>
    <property type="match status" value="1"/>
</dbReference>
<dbReference type="InterPro" id="IPR011008">
    <property type="entry name" value="Dimeric_a/b-barrel"/>
</dbReference>
<dbReference type="SMART" id="SM00344">
    <property type="entry name" value="HTH_ASNC"/>
    <property type="match status" value="2"/>
</dbReference>
<dbReference type="RefSeq" id="WP_230734379.1">
    <property type="nucleotide sequence ID" value="NZ_JAJNDB010000002.1"/>
</dbReference>
<dbReference type="Gene3D" id="1.10.10.10">
    <property type="entry name" value="Winged helix-like DNA-binding domain superfamily/Winged helix DNA-binding domain"/>
    <property type="match status" value="2"/>
</dbReference>
<protein>
    <submittedName>
        <fullName evidence="5">AsnC family transcriptional regulator</fullName>
    </submittedName>
</protein>
<evidence type="ECO:0000313" key="5">
    <source>
        <dbReference type="EMBL" id="MCD2194422.1"/>
    </source>
</evidence>
<evidence type="ECO:0000256" key="1">
    <source>
        <dbReference type="ARBA" id="ARBA00023015"/>
    </source>
</evidence>
<dbReference type="InterPro" id="IPR011991">
    <property type="entry name" value="ArsR-like_HTH"/>
</dbReference>
<dbReference type="Pfam" id="PF13404">
    <property type="entry name" value="HTH_AsnC-type"/>
    <property type="match status" value="2"/>
</dbReference>
<dbReference type="Pfam" id="PF01037">
    <property type="entry name" value="AsnC_trans_reg"/>
    <property type="match status" value="1"/>
</dbReference>
<evidence type="ECO:0000256" key="2">
    <source>
        <dbReference type="ARBA" id="ARBA00023125"/>
    </source>
</evidence>
<dbReference type="CDD" id="cd00090">
    <property type="entry name" value="HTH_ARSR"/>
    <property type="match status" value="1"/>
</dbReference>
<dbReference type="PANTHER" id="PTHR30154:SF34">
    <property type="entry name" value="TRANSCRIPTIONAL REGULATOR AZLB"/>
    <property type="match status" value="1"/>
</dbReference>
<sequence length="323" mass="34927">MAVEFDDLDRGVLHALQLDGRAPFRRIAEVLGVSDQTVARRYARMRSAQAVRVIGFSDPAVVGDDQWMVRARCAPDAAPEIADALARRPDTSWISLNSGGTEIACSLRAQDSAAAGEMLLSRLPRTPRVLDVSAHQVLHVFYGGAHEPFTKQGPLDDGQVARLVEHLPVPAPPPKLDDVDRRILRLLRGDGRSSVEDLARDCGSSPSTVRRRLHDLRAGGLLYLDVDVSPEAHDLPMRTMLYLTVLPADLDAAGRALASHAEVPFAAATTGRTNVYASVASRDAPELYRYLTTKIAALPGLQGVETAPVIRTVKAAGTHYPAR</sequence>
<evidence type="ECO:0000256" key="3">
    <source>
        <dbReference type="ARBA" id="ARBA00023163"/>
    </source>
</evidence>
<feature type="domain" description="HTH asnC-type" evidence="4">
    <location>
        <begin position="176"/>
        <end position="236"/>
    </location>
</feature>
<evidence type="ECO:0000259" key="4">
    <source>
        <dbReference type="PROSITE" id="PS50956"/>
    </source>
</evidence>
<dbReference type="Gene3D" id="3.30.70.920">
    <property type="match status" value="1"/>
</dbReference>
<keyword evidence="6" id="KW-1185">Reference proteome</keyword>
<dbReference type="Proteomes" id="UP001199469">
    <property type="component" value="Unassembled WGS sequence"/>
</dbReference>
<dbReference type="EMBL" id="JAJNDB010000002">
    <property type="protein sequence ID" value="MCD2194422.1"/>
    <property type="molecule type" value="Genomic_DNA"/>
</dbReference>
<gene>
    <name evidence="5" type="ORF">LQ327_13670</name>
</gene>
<comment type="caution">
    <text evidence="5">The sequence shown here is derived from an EMBL/GenBank/DDBJ whole genome shotgun (WGS) entry which is preliminary data.</text>
</comment>
<name>A0ABS8P925_9PSEU</name>
<dbReference type="PRINTS" id="PR00033">
    <property type="entry name" value="HTHASNC"/>
</dbReference>
<dbReference type="InterPro" id="IPR036390">
    <property type="entry name" value="WH_DNA-bd_sf"/>
</dbReference>
<keyword evidence="2" id="KW-0238">DNA-binding</keyword>
<dbReference type="PANTHER" id="PTHR30154">
    <property type="entry name" value="LEUCINE-RESPONSIVE REGULATORY PROTEIN"/>
    <property type="match status" value="1"/>
</dbReference>
<dbReference type="InterPro" id="IPR000485">
    <property type="entry name" value="AsnC-type_HTH_dom"/>
</dbReference>
<keyword evidence="1" id="KW-0805">Transcription regulation</keyword>
<dbReference type="InterPro" id="IPR036388">
    <property type="entry name" value="WH-like_DNA-bd_sf"/>
</dbReference>
<keyword evidence="3" id="KW-0804">Transcription</keyword>
<proteinExistence type="predicted"/>
<reference evidence="5 6" key="1">
    <citation type="submission" date="2021-11" db="EMBL/GenBank/DDBJ databases">
        <title>Draft genome sequence of Actinomycetospora sp. SF1 isolated from the rhizosphere soil.</title>
        <authorList>
            <person name="Duangmal K."/>
            <person name="Chantavorakit T."/>
        </authorList>
    </citation>
    <scope>NUCLEOTIDE SEQUENCE [LARGE SCALE GENOMIC DNA]</scope>
    <source>
        <strain evidence="5 6">TBRC 5722</strain>
    </source>
</reference>
<accession>A0ABS8P925</accession>
<organism evidence="5 6">
    <name type="scientific">Actinomycetospora endophytica</name>
    <dbReference type="NCBI Taxonomy" id="2291215"/>
    <lineage>
        <taxon>Bacteria</taxon>
        <taxon>Bacillati</taxon>
        <taxon>Actinomycetota</taxon>
        <taxon>Actinomycetes</taxon>
        <taxon>Pseudonocardiales</taxon>
        <taxon>Pseudonocardiaceae</taxon>
        <taxon>Actinomycetospora</taxon>
    </lineage>
</organism>
<evidence type="ECO:0000313" key="6">
    <source>
        <dbReference type="Proteomes" id="UP001199469"/>
    </source>
</evidence>
<dbReference type="InterPro" id="IPR019887">
    <property type="entry name" value="Tscrpt_reg_AsnC/Lrp_C"/>
</dbReference>
<dbReference type="InterPro" id="IPR019888">
    <property type="entry name" value="Tscrpt_reg_AsnC-like"/>
</dbReference>